<dbReference type="InterPro" id="IPR006760">
    <property type="entry name" value="Endosulphine"/>
</dbReference>
<comment type="similarity">
    <text evidence="1 4">Belongs to the endosulfine family.</text>
</comment>
<keyword evidence="4" id="KW-0132">Cell division</keyword>
<dbReference type="Proteomes" id="UP000605970">
    <property type="component" value="Unassembled WGS sequence"/>
</dbReference>
<dbReference type="GO" id="GO:0051301">
    <property type="term" value="P:cell division"/>
    <property type="evidence" value="ECO:0007669"/>
    <property type="project" value="UniProtKB-KW"/>
</dbReference>
<dbReference type="OrthoDB" id="5949865at2759"/>
<gene>
    <name evidence="6" type="ORF">Mgra_00006494</name>
</gene>
<dbReference type="EMBL" id="JABEBT010000064">
    <property type="protein sequence ID" value="KAF7634076.1"/>
    <property type="molecule type" value="Genomic_DNA"/>
</dbReference>
<accession>A0A8S9ZKU1</accession>
<comment type="function">
    <text evidence="4">Protein phosphatase inhibitor that specifically inhibits protein phosphatase 2A (PP2A) during mitosis.</text>
</comment>
<dbReference type="GO" id="GO:0004864">
    <property type="term" value="F:protein phosphatase inhibitor activity"/>
    <property type="evidence" value="ECO:0007669"/>
    <property type="project" value="UniProtKB-KW"/>
</dbReference>
<evidence type="ECO:0000256" key="2">
    <source>
        <dbReference type="ARBA" id="ARBA00022776"/>
    </source>
</evidence>
<keyword evidence="7" id="KW-1185">Reference proteome</keyword>
<feature type="region of interest" description="Disordered" evidence="5">
    <location>
        <begin position="134"/>
        <end position="194"/>
    </location>
</feature>
<dbReference type="AlphaFoldDB" id="A0A8S9ZKU1"/>
<evidence type="ECO:0000313" key="7">
    <source>
        <dbReference type="Proteomes" id="UP000605970"/>
    </source>
</evidence>
<sequence>MRGDLPKAESIQADAQVEAVSVEKQQELLLMNKLASSGKLPPKSAGSFLQKRLQQRKFFDSGDYNMNKDKKTTTTTTNTSVVPQQPSIPATVISQAPPVVAPKLAATIEEPCLPKHVQQHDELMPTVRPLTGSFSGCSMDGGDSDIDEHLQIPRPDTVPQRKSSILHPSAHSKLSPQPHIHHEHTDESITMPPQ</sequence>
<evidence type="ECO:0000256" key="3">
    <source>
        <dbReference type="ARBA" id="ARBA00023272"/>
    </source>
</evidence>
<dbReference type="GO" id="GO:0005737">
    <property type="term" value="C:cytoplasm"/>
    <property type="evidence" value="ECO:0007669"/>
    <property type="project" value="UniProtKB-SubCell"/>
</dbReference>
<keyword evidence="3 4" id="KW-0650">Protein phosphatase inhibitor</keyword>
<evidence type="ECO:0000313" key="6">
    <source>
        <dbReference type="EMBL" id="KAF7634076.1"/>
    </source>
</evidence>
<dbReference type="Pfam" id="PF04667">
    <property type="entry name" value="Endosulfine"/>
    <property type="match status" value="1"/>
</dbReference>
<reference evidence="6" key="1">
    <citation type="journal article" date="2020" name="Ecol. Evol.">
        <title>Genome structure and content of the rice root-knot nematode (Meloidogyne graminicola).</title>
        <authorList>
            <person name="Phan N.T."/>
            <person name="Danchin E.G.J."/>
            <person name="Klopp C."/>
            <person name="Perfus-Barbeoch L."/>
            <person name="Kozlowski D.K."/>
            <person name="Koutsovoulos G.D."/>
            <person name="Lopez-Roques C."/>
            <person name="Bouchez O."/>
            <person name="Zahm M."/>
            <person name="Besnard G."/>
            <person name="Bellafiore S."/>
        </authorList>
    </citation>
    <scope>NUCLEOTIDE SEQUENCE</scope>
    <source>
        <strain evidence="6">VN-18</strain>
    </source>
</reference>
<keyword evidence="4" id="KW-0963">Cytoplasm</keyword>
<keyword evidence="2 4" id="KW-0498">Mitosis</keyword>
<evidence type="ECO:0000256" key="1">
    <source>
        <dbReference type="ARBA" id="ARBA00010520"/>
    </source>
</evidence>
<proteinExistence type="inferred from homology"/>
<keyword evidence="4" id="KW-0131">Cell cycle</keyword>
<evidence type="ECO:0000256" key="4">
    <source>
        <dbReference type="RuleBase" id="RU363120"/>
    </source>
</evidence>
<organism evidence="6 7">
    <name type="scientific">Meloidogyne graminicola</name>
    <dbReference type="NCBI Taxonomy" id="189291"/>
    <lineage>
        <taxon>Eukaryota</taxon>
        <taxon>Metazoa</taxon>
        <taxon>Ecdysozoa</taxon>
        <taxon>Nematoda</taxon>
        <taxon>Chromadorea</taxon>
        <taxon>Rhabditida</taxon>
        <taxon>Tylenchina</taxon>
        <taxon>Tylenchomorpha</taxon>
        <taxon>Tylenchoidea</taxon>
        <taxon>Meloidogynidae</taxon>
        <taxon>Meloidogyninae</taxon>
        <taxon>Meloidogyne</taxon>
    </lineage>
</organism>
<feature type="region of interest" description="Disordered" evidence="5">
    <location>
        <begin position="59"/>
        <end position="83"/>
    </location>
</feature>
<name>A0A8S9ZKU1_9BILA</name>
<comment type="subcellular location">
    <subcellularLocation>
        <location evidence="4">Cytoplasm</location>
    </subcellularLocation>
</comment>
<protein>
    <submittedName>
        <fullName evidence="6">Uncharacterized protein</fullName>
    </submittedName>
</protein>
<evidence type="ECO:0000256" key="5">
    <source>
        <dbReference type="SAM" id="MobiDB-lite"/>
    </source>
</evidence>
<comment type="caution">
    <text evidence="6">The sequence shown here is derived from an EMBL/GenBank/DDBJ whole genome shotgun (WGS) entry which is preliminary data.</text>
</comment>